<sequence>MGEIRIEIYQPVAHYRVFFTFMRQHTYPIPPYSTVVGLLCNSLEEKEKIERLKDGLSLSIFGKHGSYATTLQTYRNLRIKNHIQEYVHAKNRTKHGLPYHVGGTQPVLVDLLFDVELIIYVYHENEELLEELSERIRFPSKALHLGRAEDWIVVKDVKRVETEEGLIESFDYYTWLPKKLMYDRYDIDVVANTYMVSLYYEIINGVRVFTEYVESKLLHGLHTSDMEFILDKETRLPLFFYKREKHAVSKKQRSLFE</sequence>
<dbReference type="InterPro" id="IPR013337">
    <property type="entry name" value="CRISPR-assoc_prot_Cas5_Tneap"/>
</dbReference>
<evidence type="ECO:0000256" key="1">
    <source>
        <dbReference type="ARBA" id="ARBA00023118"/>
    </source>
</evidence>
<keyword evidence="1" id="KW-0051">Antiviral defense</keyword>
<reference evidence="2" key="1">
    <citation type="journal article" date="2020" name="mSystems">
        <title>Genome- and Community-Level Interaction Insights into Carbon Utilization and Element Cycling Functions of Hydrothermarchaeota in Hydrothermal Sediment.</title>
        <authorList>
            <person name="Zhou Z."/>
            <person name="Liu Y."/>
            <person name="Xu W."/>
            <person name="Pan J."/>
            <person name="Luo Z.H."/>
            <person name="Li M."/>
        </authorList>
    </citation>
    <scope>NUCLEOTIDE SEQUENCE [LARGE SCALE GENOMIC DNA]</scope>
    <source>
        <strain evidence="2">SpSt-132</strain>
    </source>
</reference>
<accession>A0A7C2V2I0</accession>
<dbReference type="EMBL" id="DSFP01000010">
    <property type="protein sequence ID" value="HEW45154.1"/>
    <property type="molecule type" value="Genomic_DNA"/>
</dbReference>
<organism evidence="2">
    <name type="scientific">Hydrogenobacter sp</name>
    <dbReference type="NCBI Taxonomy" id="2152829"/>
    <lineage>
        <taxon>Bacteria</taxon>
        <taxon>Pseudomonadati</taxon>
        <taxon>Aquificota</taxon>
        <taxon>Aquificia</taxon>
        <taxon>Aquificales</taxon>
        <taxon>Aquificaceae</taxon>
        <taxon>Hydrogenobacter</taxon>
    </lineage>
</organism>
<evidence type="ECO:0000313" key="2">
    <source>
        <dbReference type="EMBL" id="HEW45154.1"/>
    </source>
</evidence>
<dbReference type="NCBIfam" id="TIGR02593">
    <property type="entry name" value="CRISPR_cas5"/>
    <property type="match status" value="1"/>
</dbReference>
<name>A0A7C2V2I0_9AQUI</name>
<dbReference type="Gene3D" id="3.30.70.2660">
    <property type="match status" value="1"/>
</dbReference>
<dbReference type="AlphaFoldDB" id="A0A7C2V2I0"/>
<gene>
    <name evidence="2" type="primary">cas5b</name>
    <name evidence="2" type="ORF">ENO47_00530</name>
</gene>
<comment type="caution">
    <text evidence="2">The sequence shown here is derived from an EMBL/GenBank/DDBJ whole genome shotgun (WGS) entry which is preliminary data.</text>
</comment>
<proteinExistence type="predicted"/>
<dbReference type="Pfam" id="PF09704">
    <property type="entry name" value="Cas_Cas5d"/>
    <property type="match status" value="1"/>
</dbReference>
<dbReference type="InterPro" id="IPR013422">
    <property type="entry name" value="CRISPR-assoc_prot_Cas5_N"/>
</dbReference>
<dbReference type="NCBIfam" id="TIGR01895">
    <property type="entry name" value="cas_Cas5t"/>
    <property type="match status" value="1"/>
</dbReference>
<dbReference type="GO" id="GO:0043571">
    <property type="term" value="P:maintenance of CRISPR repeat elements"/>
    <property type="evidence" value="ECO:0007669"/>
    <property type="project" value="InterPro"/>
</dbReference>
<dbReference type="InterPro" id="IPR021124">
    <property type="entry name" value="CRISPR-assoc_prot_Cas5"/>
</dbReference>
<dbReference type="GO" id="GO:0051607">
    <property type="term" value="P:defense response to virus"/>
    <property type="evidence" value="ECO:0007669"/>
    <property type="project" value="UniProtKB-KW"/>
</dbReference>
<protein>
    <submittedName>
        <fullName evidence="2">Type I-B CRISPR-associated protein Cas5</fullName>
    </submittedName>
</protein>